<evidence type="ECO:0000313" key="2">
    <source>
        <dbReference type="Proteomes" id="UP000514444"/>
    </source>
</evidence>
<evidence type="ECO:0000313" key="1">
    <source>
        <dbReference type="EMBL" id="QMS41932.1"/>
    </source>
</evidence>
<sequence length="102" mass="11907">MIQISKKQSEALNEFYALTGGTLKNQLAFLIRDYGRFVDVYKPLNDIPFDEFAELLVTEQYEVKRTIEEVIDDFMTVSKDQWEDGANTLLRLKQKLKQEGLI</sequence>
<dbReference type="Proteomes" id="UP000514444">
    <property type="component" value="Genome"/>
</dbReference>
<name>A0A7D7PAJ7_9CAUD</name>
<organism evidence="1 2">
    <name type="scientific">Bacillus phage Bolokhovo</name>
    <dbReference type="NCBI Taxonomy" id="2743970"/>
    <lineage>
        <taxon>Viruses</taxon>
        <taxon>Duplodnaviria</taxon>
        <taxon>Heunggongvirae</taxon>
        <taxon>Uroviricota</taxon>
        <taxon>Caudoviricetes</taxon>
        <taxon>Ehrlichviridae</taxon>
        <taxon>Andromedavirus</taxon>
        <taxon>Andromedavirus bolokhovo</taxon>
        <taxon>Andromedavirus curly</taxon>
    </lineage>
</organism>
<proteinExistence type="predicted"/>
<gene>
    <name evidence="1" type="ORF">Bolokhovo_62</name>
</gene>
<reference evidence="1 2" key="1">
    <citation type="submission" date="2020-05" db="EMBL/GenBank/DDBJ databases">
        <authorList>
            <person name="Kazantseva O."/>
            <person name="Skorynina A."/>
            <person name="Piligrimova E."/>
            <person name="Shadrin A."/>
        </authorList>
    </citation>
    <scope>NUCLEOTIDE SEQUENCE [LARGE SCALE GENOMIC DNA]</scope>
</reference>
<protein>
    <submittedName>
        <fullName evidence="1">Uncharacterized protein</fullName>
    </submittedName>
</protein>
<accession>A0A7D7PAJ7</accession>
<keyword evidence="2" id="KW-1185">Reference proteome</keyword>
<dbReference type="EMBL" id="MT514532">
    <property type="protein sequence ID" value="QMS41932.1"/>
    <property type="molecule type" value="Genomic_DNA"/>
</dbReference>